<feature type="domain" description="PAC" evidence="15">
    <location>
        <begin position="324"/>
        <end position="374"/>
    </location>
</feature>
<evidence type="ECO:0000256" key="2">
    <source>
        <dbReference type="ARBA" id="ARBA00004236"/>
    </source>
</evidence>
<dbReference type="SUPFAM" id="SSF55874">
    <property type="entry name" value="ATPase domain of HSP90 chaperone/DNA topoisomerase II/histidine kinase"/>
    <property type="match status" value="1"/>
</dbReference>
<dbReference type="Gene3D" id="3.40.50.2300">
    <property type="match status" value="1"/>
</dbReference>
<dbReference type="PROSITE" id="PS50112">
    <property type="entry name" value="PAS"/>
    <property type="match status" value="3"/>
</dbReference>
<dbReference type="NCBIfam" id="TIGR00229">
    <property type="entry name" value="sensory_box"/>
    <property type="match status" value="3"/>
</dbReference>
<sequence>MSGATEVTAFQVLAAAPDAILLVDAAGTIQMVNSQTEHLFGYHRDEMLGASVEMLVPGAAREAHPVHRREYLREPRRRAMGHGVPLAARRRDGTEFPAEISLSAIETPTGTLVAAAVRDVTDRLLAVEAQALLAAIVESSHDAIVSRTLDGVITSWNSAAERIYGYPAHEIVGKHIFAIVPEDQQDDERELLGRIARGEHVDRMRMRRRDAAGNLITVSVSISPIYRGGRIVGAASVSRDLTRQEQAEAKFQGLLEAAPDAIVGVSVDGVILLVNAQAQALFGYGRDELVGQPVEVLVPEALRASHPRLRRQYFADPRPRPMGHNTLLRARRRDGTEFPAEISLSALDWEDGLLVSASIRDVTERIEATAERERLKQQAERERLEAQLQQSQRLESLGQLAGGVAHDFNNLLGVILNYSDFVTEELSRAIADGGQDRWAAVHRDVAQIQQAAHRAADLTHQLLTFGRREVVRPQVMSVNACVSGVEELLRRTLGEHVQLTVSLAPDLQSVRADPGQLAQVLINLAVNARHAMPGGGRLVIETQCVQSDEAYRAQRPAVEPGGYAQVRVADTGHGMPLEVAAHAFDPFFTTKPKGEGTGLGLATVYGIVSQAGGHVWLQSEPDRGTTVTVLLPVTDEEISAEWPPRAPAQAGDGELVLVVEDETALGEVTRRILGRNGYQVMIADNGPDALALLRDSPRRVDLLITDVIMPGMLGKEVAEQARVHQPGIPVLYMSGYAEPVLNEQGTLEPGVRLISKPFAEPDLLAAVAAALDEARAAG</sequence>
<dbReference type="InterPro" id="IPR005467">
    <property type="entry name" value="His_kinase_dom"/>
</dbReference>
<dbReference type="Pfam" id="PF00072">
    <property type="entry name" value="Response_reg"/>
    <property type="match status" value="1"/>
</dbReference>
<evidence type="ECO:0000256" key="11">
    <source>
        <dbReference type="SAM" id="Coils"/>
    </source>
</evidence>
<dbReference type="PRINTS" id="PR00344">
    <property type="entry name" value="BCTRLSENSOR"/>
</dbReference>
<keyword evidence="7 16" id="KW-0418">Kinase</keyword>
<keyword evidence="8" id="KW-0067">ATP-binding</keyword>
<evidence type="ECO:0000256" key="6">
    <source>
        <dbReference type="ARBA" id="ARBA00022741"/>
    </source>
</evidence>
<dbReference type="InterPro" id="IPR011006">
    <property type="entry name" value="CheY-like_superfamily"/>
</dbReference>
<dbReference type="SMART" id="SM00091">
    <property type="entry name" value="PAS"/>
    <property type="match status" value="3"/>
</dbReference>
<organism evidence="16 17">
    <name type="scientific">Pilimelia terevasa</name>
    <dbReference type="NCBI Taxonomy" id="53372"/>
    <lineage>
        <taxon>Bacteria</taxon>
        <taxon>Bacillati</taxon>
        <taxon>Actinomycetota</taxon>
        <taxon>Actinomycetes</taxon>
        <taxon>Micromonosporales</taxon>
        <taxon>Micromonosporaceae</taxon>
        <taxon>Pilimelia</taxon>
    </lineage>
</organism>
<dbReference type="EC" id="2.7.13.3" evidence="3"/>
<dbReference type="GO" id="GO:0005524">
    <property type="term" value="F:ATP binding"/>
    <property type="evidence" value="ECO:0007669"/>
    <property type="project" value="UniProtKB-KW"/>
</dbReference>
<feature type="domain" description="Histidine kinase" evidence="12">
    <location>
        <begin position="403"/>
        <end position="635"/>
    </location>
</feature>
<protein>
    <recommendedName>
        <fullName evidence="3">histidine kinase</fullName>
        <ecNumber evidence="3">2.7.13.3</ecNumber>
    </recommendedName>
</protein>
<dbReference type="Proteomes" id="UP000662200">
    <property type="component" value="Unassembled WGS sequence"/>
</dbReference>
<reference evidence="16" key="1">
    <citation type="journal article" date="2014" name="Int. J. Syst. Evol. Microbiol.">
        <title>Complete genome sequence of Corynebacterium casei LMG S-19264T (=DSM 44701T), isolated from a smear-ripened cheese.</title>
        <authorList>
            <consortium name="US DOE Joint Genome Institute (JGI-PGF)"/>
            <person name="Walter F."/>
            <person name="Albersmeier A."/>
            <person name="Kalinowski J."/>
            <person name="Ruckert C."/>
        </authorList>
    </citation>
    <scope>NUCLEOTIDE SEQUENCE</scope>
    <source>
        <strain evidence="16">JCM 3091</strain>
    </source>
</reference>
<dbReference type="InterPro" id="IPR004358">
    <property type="entry name" value="Sig_transdc_His_kin-like_C"/>
</dbReference>
<dbReference type="SMART" id="SM00448">
    <property type="entry name" value="REC"/>
    <property type="match status" value="1"/>
</dbReference>
<dbReference type="Gene3D" id="3.30.565.10">
    <property type="entry name" value="Histidine kinase-like ATPase, C-terminal domain"/>
    <property type="match status" value="1"/>
</dbReference>
<feature type="domain" description="PAS" evidence="14">
    <location>
        <begin position="129"/>
        <end position="199"/>
    </location>
</feature>
<keyword evidence="17" id="KW-1185">Reference proteome</keyword>
<evidence type="ECO:0000256" key="8">
    <source>
        <dbReference type="ARBA" id="ARBA00022840"/>
    </source>
</evidence>
<evidence type="ECO:0000313" key="17">
    <source>
        <dbReference type="Proteomes" id="UP000662200"/>
    </source>
</evidence>
<keyword evidence="4 10" id="KW-0597">Phosphoprotein</keyword>
<evidence type="ECO:0000256" key="9">
    <source>
        <dbReference type="ARBA" id="ARBA00023012"/>
    </source>
</evidence>
<dbReference type="AlphaFoldDB" id="A0A8J3FH04"/>
<dbReference type="Pfam" id="PF13426">
    <property type="entry name" value="PAS_9"/>
    <property type="match status" value="1"/>
</dbReference>
<gene>
    <name evidence="16" type="ORF">GCM10010124_19410</name>
</gene>
<feature type="domain" description="Response regulatory" evidence="13">
    <location>
        <begin position="655"/>
        <end position="771"/>
    </location>
</feature>
<dbReference type="PROSITE" id="PS50110">
    <property type="entry name" value="RESPONSE_REGULATORY"/>
    <property type="match status" value="1"/>
</dbReference>
<dbReference type="RefSeq" id="WP_229789484.1">
    <property type="nucleotide sequence ID" value="NZ_BMQC01000005.1"/>
</dbReference>
<accession>A0A8J3FH04</accession>
<comment type="catalytic activity">
    <reaction evidence="1">
        <text>ATP + protein L-histidine = ADP + protein N-phospho-L-histidine.</text>
        <dbReference type="EC" id="2.7.13.3"/>
    </reaction>
</comment>
<dbReference type="InterPro" id="IPR000014">
    <property type="entry name" value="PAS"/>
</dbReference>
<dbReference type="PROSITE" id="PS50113">
    <property type="entry name" value="PAC"/>
    <property type="match status" value="1"/>
</dbReference>
<feature type="modified residue" description="4-aspartylphosphate" evidence="10">
    <location>
        <position position="706"/>
    </location>
</feature>
<dbReference type="PANTHER" id="PTHR43065:SF42">
    <property type="entry name" value="TWO-COMPONENT SENSOR PPRA"/>
    <property type="match status" value="1"/>
</dbReference>
<dbReference type="InterPro" id="IPR001610">
    <property type="entry name" value="PAC"/>
</dbReference>
<dbReference type="InterPro" id="IPR001789">
    <property type="entry name" value="Sig_transdc_resp-reg_receiver"/>
</dbReference>
<evidence type="ECO:0000256" key="7">
    <source>
        <dbReference type="ARBA" id="ARBA00022777"/>
    </source>
</evidence>
<reference evidence="16" key="2">
    <citation type="submission" date="2020-09" db="EMBL/GenBank/DDBJ databases">
        <authorList>
            <person name="Sun Q."/>
            <person name="Ohkuma M."/>
        </authorList>
    </citation>
    <scope>NUCLEOTIDE SEQUENCE</scope>
    <source>
        <strain evidence="16">JCM 3091</strain>
    </source>
</reference>
<feature type="coiled-coil region" evidence="11">
    <location>
        <begin position="365"/>
        <end position="394"/>
    </location>
</feature>
<keyword evidence="9" id="KW-0902">Two-component regulatory system</keyword>
<evidence type="ECO:0000256" key="4">
    <source>
        <dbReference type="ARBA" id="ARBA00022553"/>
    </source>
</evidence>
<keyword evidence="6" id="KW-0547">Nucleotide-binding</keyword>
<dbReference type="GO" id="GO:0000155">
    <property type="term" value="F:phosphorelay sensor kinase activity"/>
    <property type="evidence" value="ECO:0007669"/>
    <property type="project" value="InterPro"/>
</dbReference>
<keyword evidence="5" id="KW-0808">Transferase</keyword>
<comment type="subcellular location">
    <subcellularLocation>
        <location evidence="2">Cell membrane</location>
    </subcellularLocation>
</comment>
<evidence type="ECO:0000256" key="5">
    <source>
        <dbReference type="ARBA" id="ARBA00022679"/>
    </source>
</evidence>
<dbReference type="Pfam" id="PF02518">
    <property type="entry name" value="HATPase_c"/>
    <property type="match status" value="1"/>
</dbReference>
<dbReference type="InterPro" id="IPR003661">
    <property type="entry name" value="HisK_dim/P_dom"/>
</dbReference>
<keyword evidence="11" id="KW-0175">Coiled coil</keyword>
<dbReference type="InterPro" id="IPR003594">
    <property type="entry name" value="HATPase_dom"/>
</dbReference>
<feature type="domain" description="PAS" evidence="14">
    <location>
        <begin position="247"/>
        <end position="300"/>
    </location>
</feature>
<dbReference type="PROSITE" id="PS50109">
    <property type="entry name" value="HIS_KIN"/>
    <property type="match status" value="1"/>
</dbReference>
<dbReference type="Gene3D" id="3.30.450.20">
    <property type="entry name" value="PAS domain"/>
    <property type="match status" value="3"/>
</dbReference>
<evidence type="ECO:0000259" key="14">
    <source>
        <dbReference type="PROSITE" id="PS50112"/>
    </source>
</evidence>
<feature type="domain" description="PAS" evidence="14">
    <location>
        <begin position="5"/>
        <end position="57"/>
    </location>
</feature>
<evidence type="ECO:0000259" key="15">
    <source>
        <dbReference type="PROSITE" id="PS50113"/>
    </source>
</evidence>
<evidence type="ECO:0000313" key="16">
    <source>
        <dbReference type="EMBL" id="GGK26865.1"/>
    </source>
</evidence>
<comment type="caution">
    <text evidence="16">The sequence shown here is derived from an EMBL/GenBank/DDBJ whole genome shotgun (WGS) entry which is preliminary data.</text>
</comment>
<evidence type="ECO:0000259" key="12">
    <source>
        <dbReference type="PROSITE" id="PS50109"/>
    </source>
</evidence>
<dbReference type="SMART" id="SM00086">
    <property type="entry name" value="PAC"/>
    <property type="match status" value="3"/>
</dbReference>
<evidence type="ECO:0000256" key="10">
    <source>
        <dbReference type="PROSITE-ProRule" id="PRU00169"/>
    </source>
</evidence>
<dbReference type="SMART" id="SM00388">
    <property type="entry name" value="HisKA"/>
    <property type="match status" value="1"/>
</dbReference>
<dbReference type="GO" id="GO:0005886">
    <property type="term" value="C:plasma membrane"/>
    <property type="evidence" value="ECO:0007669"/>
    <property type="project" value="UniProtKB-SubCell"/>
</dbReference>
<dbReference type="EMBL" id="BMQC01000005">
    <property type="protein sequence ID" value="GGK26865.1"/>
    <property type="molecule type" value="Genomic_DNA"/>
</dbReference>
<dbReference type="InterPro" id="IPR036097">
    <property type="entry name" value="HisK_dim/P_sf"/>
</dbReference>
<name>A0A8J3FH04_9ACTN</name>
<dbReference type="GO" id="GO:0006355">
    <property type="term" value="P:regulation of DNA-templated transcription"/>
    <property type="evidence" value="ECO:0007669"/>
    <property type="project" value="InterPro"/>
</dbReference>
<evidence type="ECO:0000256" key="3">
    <source>
        <dbReference type="ARBA" id="ARBA00012438"/>
    </source>
</evidence>
<dbReference type="InterPro" id="IPR000700">
    <property type="entry name" value="PAS-assoc_C"/>
</dbReference>
<evidence type="ECO:0000259" key="13">
    <source>
        <dbReference type="PROSITE" id="PS50110"/>
    </source>
</evidence>
<dbReference type="SMART" id="SM00387">
    <property type="entry name" value="HATPase_c"/>
    <property type="match status" value="1"/>
</dbReference>
<dbReference type="Gene3D" id="1.10.287.130">
    <property type="match status" value="1"/>
</dbReference>
<proteinExistence type="predicted"/>
<dbReference type="SUPFAM" id="SSF55785">
    <property type="entry name" value="PYP-like sensor domain (PAS domain)"/>
    <property type="match status" value="3"/>
</dbReference>
<dbReference type="Pfam" id="PF00989">
    <property type="entry name" value="PAS"/>
    <property type="match status" value="2"/>
</dbReference>
<dbReference type="CDD" id="cd00130">
    <property type="entry name" value="PAS"/>
    <property type="match status" value="3"/>
</dbReference>
<dbReference type="SUPFAM" id="SSF47384">
    <property type="entry name" value="Homodimeric domain of signal transducing histidine kinase"/>
    <property type="match status" value="1"/>
</dbReference>
<dbReference type="InterPro" id="IPR035965">
    <property type="entry name" value="PAS-like_dom_sf"/>
</dbReference>
<dbReference type="SUPFAM" id="SSF52172">
    <property type="entry name" value="CheY-like"/>
    <property type="match status" value="1"/>
</dbReference>
<dbReference type="InterPro" id="IPR013767">
    <property type="entry name" value="PAS_fold"/>
</dbReference>
<dbReference type="InterPro" id="IPR036890">
    <property type="entry name" value="HATPase_C_sf"/>
</dbReference>
<dbReference type="PANTHER" id="PTHR43065">
    <property type="entry name" value="SENSOR HISTIDINE KINASE"/>
    <property type="match status" value="1"/>
</dbReference>
<evidence type="ECO:0000256" key="1">
    <source>
        <dbReference type="ARBA" id="ARBA00000085"/>
    </source>
</evidence>